<sequence length="212" mass="23646">GPEPGNNTLPPVTVEGDWSPDQNRTMKNKLQIYFQSKKKSSGGDCRVEAEDGAPRAAVFFRSEAVRDRVLARKNHEILLENRTLILRLSSGLLEVKHLFVSDSKSTHRPAVVLENVSENLTRDLLLMLVENISKLDEHNFSLEIIWESKMAVVIFNNPAGQSQGGSQTHGSSSGSGLVPRAGLYGPKLISRYLLAEFRYRNSSHCRKRRGCC</sequence>
<dbReference type="AlphaFoldDB" id="A0A8C6L327"/>
<dbReference type="Proteomes" id="UP000694548">
    <property type="component" value="Chromosome sgr11"/>
</dbReference>
<feature type="domain" description="PARP14 second RRM" evidence="3">
    <location>
        <begin position="109"/>
        <end position="159"/>
    </location>
</feature>
<feature type="region of interest" description="Disordered" evidence="1">
    <location>
        <begin position="1"/>
        <end position="23"/>
    </location>
</feature>
<dbReference type="InterPro" id="IPR057050">
    <property type="entry name" value="RRM_PARP14_2"/>
</dbReference>
<dbReference type="Gene3D" id="3.30.70.330">
    <property type="match status" value="1"/>
</dbReference>
<accession>A0A8C6L327</accession>
<reference evidence="4" key="1">
    <citation type="submission" date="2014-08" db="EMBL/GenBank/DDBJ databases">
        <authorList>
            <person name="Senf B."/>
            <person name="Petzold A."/>
            <person name="Downie B.R."/>
            <person name="Koch P."/>
            <person name="Platzer M."/>
        </authorList>
    </citation>
    <scope>NUCLEOTIDE SEQUENCE [LARGE SCALE GENOMIC DNA]</scope>
    <source>
        <strain evidence="4">GRZ</strain>
    </source>
</reference>
<protein>
    <submittedName>
        <fullName evidence="4">Uncharacterized protein</fullName>
    </submittedName>
</protein>
<dbReference type="GeneTree" id="ENSGT00940000154311"/>
<evidence type="ECO:0000313" key="4">
    <source>
        <dbReference type="Ensembl" id="ENSNFUP00015013093.1"/>
    </source>
</evidence>
<evidence type="ECO:0000259" key="2">
    <source>
        <dbReference type="Pfam" id="PF23222"/>
    </source>
</evidence>
<feature type="compositionally biased region" description="Polar residues" evidence="1">
    <location>
        <begin position="1"/>
        <end position="10"/>
    </location>
</feature>
<dbReference type="InterPro" id="IPR057051">
    <property type="entry name" value="PARP14_RPM_1"/>
</dbReference>
<proteinExistence type="predicted"/>
<name>A0A8C6L327_NOTFU</name>
<reference evidence="4" key="2">
    <citation type="submission" date="2025-08" db="UniProtKB">
        <authorList>
            <consortium name="Ensembl"/>
        </authorList>
    </citation>
    <scope>IDENTIFICATION</scope>
</reference>
<feature type="domain" description="PAR14-like first RRM" evidence="2">
    <location>
        <begin position="12"/>
        <end position="88"/>
    </location>
</feature>
<evidence type="ECO:0000256" key="1">
    <source>
        <dbReference type="SAM" id="MobiDB-lite"/>
    </source>
</evidence>
<dbReference type="Ensembl" id="ENSNFUT00015013755.1">
    <property type="protein sequence ID" value="ENSNFUP00015013093.1"/>
    <property type="gene ID" value="ENSNFUG00015006423.1"/>
</dbReference>
<reference evidence="4" key="3">
    <citation type="submission" date="2025-09" db="UniProtKB">
        <authorList>
            <consortium name="Ensembl"/>
        </authorList>
    </citation>
    <scope>IDENTIFICATION</scope>
</reference>
<organism evidence="4 5">
    <name type="scientific">Nothobranchius furzeri</name>
    <name type="common">Turquoise killifish</name>
    <dbReference type="NCBI Taxonomy" id="105023"/>
    <lineage>
        <taxon>Eukaryota</taxon>
        <taxon>Metazoa</taxon>
        <taxon>Chordata</taxon>
        <taxon>Craniata</taxon>
        <taxon>Vertebrata</taxon>
        <taxon>Euteleostomi</taxon>
        <taxon>Actinopterygii</taxon>
        <taxon>Neopterygii</taxon>
        <taxon>Teleostei</taxon>
        <taxon>Neoteleostei</taxon>
        <taxon>Acanthomorphata</taxon>
        <taxon>Ovalentaria</taxon>
        <taxon>Atherinomorphae</taxon>
        <taxon>Cyprinodontiformes</taxon>
        <taxon>Nothobranchiidae</taxon>
        <taxon>Nothobranchius</taxon>
    </lineage>
</organism>
<keyword evidence="5" id="KW-1185">Reference proteome</keyword>
<dbReference type="InterPro" id="IPR012677">
    <property type="entry name" value="Nucleotide-bd_a/b_plait_sf"/>
</dbReference>
<evidence type="ECO:0000313" key="5">
    <source>
        <dbReference type="Proteomes" id="UP000694548"/>
    </source>
</evidence>
<evidence type="ECO:0000259" key="3">
    <source>
        <dbReference type="Pfam" id="PF23245"/>
    </source>
</evidence>
<dbReference type="Pfam" id="PF23245">
    <property type="entry name" value="RRM_PARP14_2"/>
    <property type="match status" value="1"/>
</dbReference>
<dbReference type="Pfam" id="PF23222">
    <property type="entry name" value="RRM_PARP14_1"/>
    <property type="match status" value="1"/>
</dbReference>